<dbReference type="Proteomes" id="UP000582090">
    <property type="component" value="Unassembled WGS sequence"/>
</dbReference>
<name>A0A7W6CUY5_9HYPH</name>
<dbReference type="GO" id="GO:0016788">
    <property type="term" value="F:hydrolase activity, acting on ester bonds"/>
    <property type="evidence" value="ECO:0007669"/>
    <property type="project" value="InterPro"/>
</dbReference>
<evidence type="ECO:0000256" key="1">
    <source>
        <dbReference type="SAM" id="MobiDB-lite"/>
    </source>
</evidence>
<comment type="caution">
    <text evidence="3">The sequence shown here is derived from an EMBL/GenBank/DDBJ whole genome shotgun (WGS) entry which is preliminary data.</text>
</comment>
<gene>
    <name evidence="3" type="ORF">GGQ67_002591</name>
</gene>
<keyword evidence="4" id="KW-1185">Reference proteome</keyword>
<dbReference type="InterPro" id="IPR057904">
    <property type="entry name" value="Nal1_C"/>
</dbReference>
<dbReference type="InterPro" id="IPR008947">
    <property type="entry name" value="PLipase_C/P1_nuclease_dom_sf"/>
</dbReference>
<sequence>MDVLGVERNYSSLSVKDLLEARDLYHYHLIHKANVVGTAIGLYLIRNSDPWPSKSKPDADSKKQSGGSRGERTLDNSGVRDYSWPCIIVFVDVWVDEAGFGSGRGDLHPENLVPKTLYMPDGRMVPVCVVKATPAEATPAPLPPGHWPETLIGGGFPLITAAQGTKRIASIGCLVSDGHTVYALTNRHVSGPEGHPISAILRGGEVEVGRSSAKQLTRLLFTDVYADFPGRRTWLTLDIGLVEISDLNDWTSQVYGLGAIGPMADLSERNISLRLIEAETVAYGAVSGRLQGRIKALFYRHRSMGGYDDVADFLIAPDPDYPGQTQPGDSGTVWHLQMTDSEAPVRPLAIEWGGQTFLSGRREVGFNFTLATSLSNVCKLLDVELVRDHNTGVKPYWGKTGHYSIGAFACDAIQSKKLESLMQANRDRVAFELSGLDPDAIEKAISDAKTNGGFVPLADVPDVVWKQTASIIRGGRKGGINPENPTHYADIDQPRPGDGLTLRDICSADPSKVTVSDWQTYYDALGHNRPSERGLLPFRVWQFYDTMVEAVKNNDMTGFVCAAGIVAHYVGDACQTLHGSYLNNGYPDGRGAGVHSAYENAMIDNESVTLFDLIGKDLKKSRGKADLLPDGQAVAVSIFQLMDRTTRALPPVDIVDAYIAAGGGKSRRVTSQLWKQFGPETAAVMADGARILALLWDSAWASGDGDRLKSKDLVAVDRADLKQLYEKNDFVPSLVLDDIGAVLK</sequence>
<dbReference type="Pfam" id="PF25819">
    <property type="entry name" value="Nal1_C"/>
    <property type="match status" value="1"/>
</dbReference>
<feature type="compositionally biased region" description="Basic and acidic residues" evidence="1">
    <location>
        <begin position="55"/>
        <end position="74"/>
    </location>
</feature>
<evidence type="ECO:0000259" key="2">
    <source>
        <dbReference type="Pfam" id="PF25819"/>
    </source>
</evidence>
<organism evidence="3 4">
    <name type="scientific">Rhizobium metallidurans</name>
    <dbReference type="NCBI Taxonomy" id="1265931"/>
    <lineage>
        <taxon>Bacteria</taxon>
        <taxon>Pseudomonadati</taxon>
        <taxon>Pseudomonadota</taxon>
        <taxon>Alphaproteobacteria</taxon>
        <taxon>Hyphomicrobiales</taxon>
        <taxon>Rhizobiaceae</taxon>
        <taxon>Rhizobium/Agrobacterium group</taxon>
        <taxon>Rhizobium</taxon>
    </lineage>
</organism>
<dbReference type="RefSeq" id="WP_183900533.1">
    <property type="nucleotide sequence ID" value="NZ_JACIDW010000007.1"/>
</dbReference>
<dbReference type="AlphaFoldDB" id="A0A7W6CUY5"/>
<feature type="region of interest" description="Disordered" evidence="1">
    <location>
        <begin position="51"/>
        <end position="74"/>
    </location>
</feature>
<proteinExistence type="predicted"/>
<dbReference type="SUPFAM" id="SSF48537">
    <property type="entry name" value="Phospholipase C/P1 nuclease"/>
    <property type="match status" value="1"/>
</dbReference>
<accession>A0A7W6CUY5</accession>
<dbReference type="Gene3D" id="1.10.575.10">
    <property type="entry name" value="P1 Nuclease"/>
    <property type="match status" value="1"/>
</dbReference>
<protein>
    <recommendedName>
        <fullName evidence="2">Nal1 C-terminal domain-containing protein</fullName>
    </recommendedName>
</protein>
<evidence type="ECO:0000313" key="3">
    <source>
        <dbReference type="EMBL" id="MBB3964924.1"/>
    </source>
</evidence>
<reference evidence="3 4" key="1">
    <citation type="submission" date="2020-08" db="EMBL/GenBank/DDBJ databases">
        <title>Genomic Encyclopedia of Type Strains, Phase IV (KMG-IV): sequencing the most valuable type-strain genomes for metagenomic binning, comparative biology and taxonomic classification.</title>
        <authorList>
            <person name="Goeker M."/>
        </authorList>
    </citation>
    <scope>NUCLEOTIDE SEQUENCE [LARGE SCALE GENOMIC DNA]</scope>
    <source>
        <strain evidence="3 4">DSM 26575</strain>
    </source>
</reference>
<dbReference type="EMBL" id="JACIDW010000007">
    <property type="protein sequence ID" value="MBB3964924.1"/>
    <property type="molecule type" value="Genomic_DNA"/>
</dbReference>
<evidence type="ECO:0000313" key="4">
    <source>
        <dbReference type="Proteomes" id="UP000582090"/>
    </source>
</evidence>
<feature type="domain" description="Nal1 C-terminal" evidence="2">
    <location>
        <begin position="240"/>
        <end position="383"/>
    </location>
</feature>